<sequence>METLASRKVDPGRSLVTPGNNLPLTYSMQLTSCTACNGPLNSPLYRQLLTWHSVALLAC</sequence>
<reference evidence="2" key="2">
    <citation type="submission" date="2015-01" db="EMBL/GenBank/DDBJ databases">
        <title>Evolutionary Origins and Diversification of the Mycorrhizal Mutualists.</title>
        <authorList>
            <consortium name="DOE Joint Genome Institute"/>
            <consortium name="Mycorrhizal Genomics Consortium"/>
            <person name="Kohler A."/>
            <person name="Kuo A."/>
            <person name="Nagy L.G."/>
            <person name="Floudas D."/>
            <person name="Copeland A."/>
            <person name="Barry K.W."/>
            <person name="Cichocki N."/>
            <person name="Veneault-Fourrey C."/>
            <person name="LaButti K."/>
            <person name="Lindquist E.A."/>
            <person name="Lipzen A."/>
            <person name="Lundell T."/>
            <person name="Morin E."/>
            <person name="Murat C."/>
            <person name="Riley R."/>
            <person name="Ohm R."/>
            <person name="Sun H."/>
            <person name="Tunlid A."/>
            <person name="Henrissat B."/>
            <person name="Grigoriev I.V."/>
            <person name="Hibbett D.S."/>
            <person name="Martin F."/>
        </authorList>
    </citation>
    <scope>NUCLEOTIDE SEQUENCE [LARGE SCALE GENOMIC DNA]</scope>
    <source>
        <strain evidence="2">Marx 270</strain>
    </source>
</reference>
<evidence type="ECO:0000313" key="2">
    <source>
        <dbReference type="Proteomes" id="UP000054217"/>
    </source>
</evidence>
<dbReference type="InParanoid" id="A0A0C3PYW0"/>
<name>A0A0C3PYW0_PISTI</name>
<reference evidence="1 2" key="1">
    <citation type="submission" date="2014-04" db="EMBL/GenBank/DDBJ databases">
        <authorList>
            <consortium name="DOE Joint Genome Institute"/>
            <person name="Kuo A."/>
            <person name="Kohler A."/>
            <person name="Costa M.D."/>
            <person name="Nagy L.G."/>
            <person name="Floudas D."/>
            <person name="Copeland A."/>
            <person name="Barry K.W."/>
            <person name="Cichocki N."/>
            <person name="Veneault-Fourrey C."/>
            <person name="LaButti K."/>
            <person name="Lindquist E.A."/>
            <person name="Lipzen A."/>
            <person name="Lundell T."/>
            <person name="Morin E."/>
            <person name="Murat C."/>
            <person name="Sun H."/>
            <person name="Tunlid A."/>
            <person name="Henrissat B."/>
            <person name="Grigoriev I.V."/>
            <person name="Hibbett D.S."/>
            <person name="Martin F."/>
            <person name="Nordberg H.P."/>
            <person name="Cantor M.N."/>
            <person name="Hua S.X."/>
        </authorList>
    </citation>
    <scope>NUCLEOTIDE SEQUENCE [LARGE SCALE GENOMIC DNA]</scope>
    <source>
        <strain evidence="1 2">Marx 270</strain>
    </source>
</reference>
<evidence type="ECO:0000313" key="1">
    <source>
        <dbReference type="EMBL" id="KIO14916.1"/>
    </source>
</evidence>
<organism evidence="1 2">
    <name type="scientific">Pisolithus tinctorius Marx 270</name>
    <dbReference type="NCBI Taxonomy" id="870435"/>
    <lineage>
        <taxon>Eukaryota</taxon>
        <taxon>Fungi</taxon>
        <taxon>Dikarya</taxon>
        <taxon>Basidiomycota</taxon>
        <taxon>Agaricomycotina</taxon>
        <taxon>Agaricomycetes</taxon>
        <taxon>Agaricomycetidae</taxon>
        <taxon>Boletales</taxon>
        <taxon>Sclerodermatineae</taxon>
        <taxon>Pisolithaceae</taxon>
        <taxon>Pisolithus</taxon>
    </lineage>
</organism>
<gene>
    <name evidence="1" type="ORF">M404DRAFT_991659</name>
</gene>
<dbReference type="HOGENOM" id="CLU_2961783_0_0_1"/>
<proteinExistence type="predicted"/>
<keyword evidence="2" id="KW-1185">Reference proteome</keyword>
<accession>A0A0C3PYW0</accession>
<dbReference type="Proteomes" id="UP000054217">
    <property type="component" value="Unassembled WGS sequence"/>
</dbReference>
<protein>
    <submittedName>
        <fullName evidence="1">Uncharacterized protein</fullName>
    </submittedName>
</protein>
<dbReference type="EMBL" id="KN831944">
    <property type="protein sequence ID" value="KIO14916.1"/>
    <property type="molecule type" value="Genomic_DNA"/>
</dbReference>
<dbReference type="AlphaFoldDB" id="A0A0C3PYW0"/>